<feature type="region of interest" description="Disordered" evidence="1">
    <location>
        <begin position="1"/>
        <end position="24"/>
    </location>
</feature>
<organism evidence="2 3">
    <name type="scientific">Limnoglobus roseus</name>
    <dbReference type="NCBI Taxonomy" id="2598579"/>
    <lineage>
        <taxon>Bacteria</taxon>
        <taxon>Pseudomonadati</taxon>
        <taxon>Planctomycetota</taxon>
        <taxon>Planctomycetia</taxon>
        <taxon>Gemmatales</taxon>
        <taxon>Gemmataceae</taxon>
        <taxon>Limnoglobus</taxon>
    </lineage>
</organism>
<dbReference type="AlphaFoldDB" id="A0A5C1AJR2"/>
<reference evidence="3" key="1">
    <citation type="submission" date="2019-08" db="EMBL/GenBank/DDBJ databases">
        <title>Limnoglobus roseus gen. nov., sp. nov., a novel freshwater planctomycete with a giant genome from the family Gemmataceae.</title>
        <authorList>
            <person name="Kulichevskaya I.S."/>
            <person name="Naumoff D.G."/>
            <person name="Miroshnikov K."/>
            <person name="Ivanova A."/>
            <person name="Philippov D.A."/>
            <person name="Hakobyan A."/>
            <person name="Rijpstra I.C."/>
            <person name="Sinninghe Damste J.S."/>
            <person name="Liesack W."/>
            <person name="Dedysh S.N."/>
        </authorList>
    </citation>
    <scope>NUCLEOTIDE SEQUENCE [LARGE SCALE GENOMIC DNA]</scope>
    <source>
        <strain evidence="3">PX52</strain>
    </source>
</reference>
<evidence type="ECO:0000256" key="1">
    <source>
        <dbReference type="SAM" id="MobiDB-lite"/>
    </source>
</evidence>
<dbReference type="Pfam" id="PF07608">
    <property type="entry name" value="DUF1571"/>
    <property type="match status" value="1"/>
</dbReference>
<keyword evidence="3" id="KW-1185">Reference proteome</keyword>
<name>A0A5C1AJR2_9BACT</name>
<sequence>MGSPGPMAPATPPVIESTETPKSDVPMVTTASGTMMKPSSEVKIGKPAVEGFAAYTMALAEAKMAYGKVSDYSGHVIHQDRVRGKLTPEQTAEIRVKMKPSSISLRYVGPSAMLGEELVHVSGRNAGKLRMKPAGSFGPGGFLSVDLSDSRAMAHTRHQATEFGIGPMIDMLDRQLVVENRLRNAVQVSVAEYTYAGKKVMRFEVFTDRAHALRYAYRTVVYVDKETKLPIRVEAYDQPTVSGSPTGELIESYSYVNLKFNQGVGDAIFEK</sequence>
<dbReference type="Gene3D" id="2.50.20.10">
    <property type="entry name" value="Lipoprotein localisation LolA/LolB/LppX"/>
    <property type="match status" value="1"/>
</dbReference>
<evidence type="ECO:0000313" key="3">
    <source>
        <dbReference type="Proteomes" id="UP000324974"/>
    </source>
</evidence>
<accession>A0A5C1AJR2</accession>
<feature type="compositionally biased region" description="Pro residues" evidence="1">
    <location>
        <begin position="1"/>
        <end position="12"/>
    </location>
</feature>
<evidence type="ECO:0000313" key="2">
    <source>
        <dbReference type="EMBL" id="QEL19100.1"/>
    </source>
</evidence>
<dbReference type="Proteomes" id="UP000324974">
    <property type="component" value="Chromosome"/>
</dbReference>
<dbReference type="EMBL" id="CP042425">
    <property type="protein sequence ID" value="QEL19100.1"/>
    <property type="molecule type" value="Genomic_DNA"/>
</dbReference>
<dbReference type="KEGG" id="lrs:PX52LOC_06157"/>
<gene>
    <name evidence="2" type="ORF">PX52LOC_06157</name>
</gene>
<proteinExistence type="predicted"/>
<protein>
    <submittedName>
        <fullName evidence="2">Uncharacterized protein</fullName>
    </submittedName>
</protein>
<dbReference type="InterPro" id="IPR011465">
    <property type="entry name" value="DUF1571"/>
</dbReference>